<keyword evidence="2 3" id="KW-0040">ANK repeat</keyword>
<evidence type="ECO:0000313" key="4">
    <source>
        <dbReference type="EMBL" id="CRL25434.1"/>
    </source>
</evidence>
<dbReference type="Pfam" id="PF12796">
    <property type="entry name" value="Ank_2"/>
    <property type="match status" value="1"/>
</dbReference>
<dbReference type="PROSITE" id="PS50297">
    <property type="entry name" value="ANK_REP_REGION"/>
    <property type="match status" value="1"/>
</dbReference>
<dbReference type="PANTHER" id="PTHR24193">
    <property type="entry name" value="ANKYRIN REPEAT PROTEIN"/>
    <property type="match status" value="1"/>
</dbReference>
<dbReference type="GO" id="GO:0045944">
    <property type="term" value="P:positive regulation of transcription by RNA polymerase II"/>
    <property type="evidence" value="ECO:0007669"/>
    <property type="project" value="TreeGrafter"/>
</dbReference>
<accession>A0A0G4PGH4</accession>
<evidence type="ECO:0000256" key="2">
    <source>
        <dbReference type="ARBA" id="ARBA00023043"/>
    </source>
</evidence>
<feature type="repeat" description="ANK" evidence="3">
    <location>
        <begin position="113"/>
        <end position="145"/>
    </location>
</feature>
<dbReference type="GO" id="GO:0000976">
    <property type="term" value="F:transcription cis-regulatory region binding"/>
    <property type="evidence" value="ECO:0007669"/>
    <property type="project" value="TreeGrafter"/>
</dbReference>
<dbReference type="STRING" id="1429867.A0A0G4PGH4"/>
<dbReference type="InterPro" id="IPR050663">
    <property type="entry name" value="Ankyrin-SOCS_Box"/>
</dbReference>
<protein>
    <submittedName>
        <fullName evidence="4">Ankyrin repeat-containing domain</fullName>
    </submittedName>
</protein>
<proteinExistence type="predicted"/>
<dbReference type="InterPro" id="IPR002110">
    <property type="entry name" value="Ankyrin_rpt"/>
</dbReference>
<keyword evidence="5" id="KW-1185">Reference proteome</keyword>
<dbReference type="SUPFAM" id="SSF48403">
    <property type="entry name" value="Ankyrin repeat"/>
    <property type="match status" value="1"/>
</dbReference>
<dbReference type="SMART" id="SM00248">
    <property type="entry name" value="ANK"/>
    <property type="match status" value="2"/>
</dbReference>
<dbReference type="AlphaFoldDB" id="A0A0G4PGH4"/>
<sequence>MRPWPLAHFVGLARELATKHKQWWRKRRRGFQHGSIRIDAEFDRLKAVSAISLNAKLVAFVEKAHSAIQSRGCFKQRDCYKRSLLHHAAMGNCTNLLLCLLQSKSNVDSRDQWGRTALSWAAEYGSLAVARILLEQGANVNASDYEGGTPLTWLIHAGNPEMTNLAATETYLRERGAKEVKLRGIKWVWVCVLSYSRLLRYIRPRI</sequence>
<evidence type="ECO:0000256" key="3">
    <source>
        <dbReference type="PROSITE-ProRule" id="PRU00023"/>
    </source>
</evidence>
<evidence type="ECO:0000256" key="1">
    <source>
        <dbReference type="ARBA" id="ARBA00022737"/>
    </source>
</evidence>
<dbReference type="PROSITE" id="PS50088">
    <property type="entry name" value="ANK_REPEAT"/>
    <property type="match status" value="1"/>
</dbReference>
<reference evidence="4 5" key="1">
    <citation type="journal article" date="2014" name="Nat. Commun.">
        <title>Multiple recent horizontal transfers of a large genomic region in cheese making fungi.</title>
        <authorList>
            <person name="Cheeseman K."/>
            <person name="Ropars J."/>
            <person name="Renault P."/>
            <person name="Dupont J."/>
            <person name="Gouzy J."/>
            <person name="Branca A."/>
            <person name="Abraham A.L."/>
            <person name="Ceppi M."/>
            <person name="Conseiller E."/>
            <person name="Debuchy R."/>
            <person name="Malagnac F."/>
            <person name="Goarin A."/>
            <person name="Silar P."/>
            <person name="Lacoste S."/>
            <person name="Sallet E."/>
            <person name="Bensimon A."/>
            <person name="Giraud T."/>
            <person name="Brygoo Y."/>
        </authorList>
    </citation>
    <scope>NUCLEOTIDE SEQUENCE [LARGE SCALE GENOMIC DNA]</scope>
    <source>
        <strain evidence="5">FM 013</strain>
    </source>
</reference>
<dbReference type="Gene3D" id="1.25.40.20">
    <property type="entry name" value="Ankyrin repeat-containing domain"/>
    <property type="match status" value="1"/>
</dbReference>
<organism evidence="4 5">
    <name type="scientific">Penicillium camemberti (strain FM 013)</name>
    <dbReference type="NCBI Taxonomy" id="1429867"/>
    <lineage>
        <taxon>Eukaryota</taxon>
        <taxon>Fungi</taxon>
        <taxon>Dikarya</taxon>
        <taxon>Ascomycota</taxon>
        <taxon>Pezizomycotina</taxon>
        <taxon>Eurotiomycetes</taxon>
        <taxon>Eurotiomycetidae</taxon>
        <taxon>Eurotiales</taxon>
        <taxon>Aspergillaceae</taxon>
        <taxon>Penicillium</taxon>
    </lineage>
</organism>
<evidence type="ECO:0000313" key="5">
    <source>
        <dbReference type="Proteomes" id="UP000053732"/>
    </source>
</evidence>
<name>A0A0G4PGH4_PENC3</name>
<dbReference type="InterPro" id="IPR036770">
    <property type="entry name" value="Ankyrin_rpt-contain_sf"/>
</dbReference>
<keyword evidence="1" id="KW-0677">Repeat</keyword>
<dbReference type="GO" id="GO:0005634">
    <property type="term" value="C:nucleus"/>
    <property type="evidence" value="ECO:0007669"/>
    <property type="project" value="TreeGrafter"/>
</dbReference>
<gene>
    <name evidence="4" type="ORF">PCAMFM013_S015g000020</name>
</gene>
<dbReference type="Proteomes" id="UP000053732">
    <property type="component" value="Unassembled WGS sequence"/>
</dbReference>
<dbReference type="PANTHER" id="PTHR24193:SF121">
    <property type="entry name" value="ADA2A-CONTAINING COMPLEX COMPONENT 3, ISOFORM D"/>
    <property type="match status" value="1"/>
</dbReference>
<dbReference type="EMBL" id="HG793148">
    <property type="protein sequence ID" value="CRL25434.1"/>
    <property type="molecule type" value="Genomic_DNA"/>
</dbReference>